<dbReference type="AlphaFoldDB" id="A0A8J3I249"/>
<comment type="caution">
    <text evidence="1">The sequence shown here is derived from an EMBL/GenBank/DDBJ whole genome shotgun (WGS) entry which is preliminary data.</text>
</comment>
<protein>
    <submittedName>
        <fullName evidence="1">Uncharacterized protein</fullName>
    </submittedName>
</protein>
<gene>
    <name evidence="1" type="ORF">KSX_28210</name>
</gene>
<evidence type="ECO:0000313" key="1">
    <source>
        <dbReference type="EMBL" id="GHO44658.1"/>
    </source>
</evidence>
<sequence>MMFDVTDTLLESFYAYTNWAIEDDSCDVELVQEPEMMNQEWTEEDEEIARHTTVLLAS</sequence>
<name>A0A8J3I249_9CHLR</name>
<accession>A0A8J3I249</accession>
<proteinExistence type="predicted"/>
<dbReference type="RefSeq" id="WP_220194038.1">
    <property type="nucleotide sequence ID" value="NZ_BNJF01000001.1"/>
</dbReference>
<keyword evidence="2" id="KW-1185">Reference proteome</keyword>
<organism evidence="1 2">
    <name type="scientific">Ktedonospora formicarum</name>
    <dbReference type="NCBI Taxonomy" id="2778364"/>
    <lineage>
        <taxon>Bacteria</taxon>
        <taxon>Bacillati</taxon>
        <taxon>Chloroflexota</taxon>
        <taxon>Ktedonobacteria</taxon>
        <taxon>Ktedonobacterales</taxon>
        <taxon>Ktedonobacteraceae</taxon>
        <taxon>Ktedonospora</taxon>
    </lineage>
</organism>
<dbReference type="Proteomes" id="UP000612362">
    <property type="component" value="Unassembled WGS sequence"/>
</dbReference>
<dbReference type="EMBL" id="BNJF01000001">
    <property type="protein sequence ID" value="GHO44658.1"/>
    <property type="molecule type" value="Genomic_DNA"/>
</dbReference>
<evidence type="ECO:0000313" key="2">
    <source>
        <dbReference type="Proteomes" id="UP000612362"/>
    </source>
</evidence>
<reference evidence="1" key="1">
    <citation type="submission" date="2020-10" db="EMBL/GenBank/DDBJ databases">
        <title>Taxonomic study of unclassified bacteria belonging to the class Ktedonobacteria.</title>
        <authorList>
            <person name="Yabe S."/>
            <person name="Wang C.M."/>
            <person name="Zheng Y."/>
            <person name="Sakai Y."/>
            <person name="Cavaletti L."/>
            <person name="Monciardini P."/>
            <person name="Donadio S."/>
        </authorList>
    </citation>
    <scope>NUCLEOTIDE SEQUENCE</scope>
    <source>
        <strain evidence="1">SOSP1-1</strain>
    </source>
</reference>